<keyword evidence="3" id="KW-0808">Transferase</keyword>
<feature type="compositionally biased region" description="Acidic residues" evidence="6">
    <location>
        <begin position="742"/>
        <end position="751"/>
    </location>
</feature>
<evidence type="ECO:0000256" key="3">
    <source>
        <dbReference type="ARBA" id="ARBA00022679"/>
    </source>
</evidence>
<dbReference type="InterPro" id="IPR013766">
    <property type="entry name" value="Thioredoxin_domain"/>
</dbReference>
<sequence>MIEVSSLEQLLSFIQREAILVVKFYADWCGPCKQIEGQYNVLSQVFTAVTFCTCNIDRNRACAERFQVQSIPTFIIWYRGRVETTIRGGDLPQVERVIVDLTRQQQHGEVAIASASREQSASRPIHEILLAKMNQLAQTIKTTPANKGAEQGACEAVYALLEAGCEQQPFGALLLPYFACEGFSAVAVDALFAYISSKGEPYSKGIQIIVNRMMTQLIEFFLASTLDQTRELCMMQRAVYSMVTCRSVLPIFVHSHLFYSDSFTDGLQLEYGTILGAILGVGVFSRASRPLPPLLRMVEWRGYMDMFPTESEDHSQKISDLQSSMETACDANKRIVLVLLQNKLSRFHTLRFMGSALRLNAGYTRTMHHDLPLSSRFFMCQLNDVLMEAALPVFTKGCDASSIPPAYLLEDPGEETVVDFGESVERITHYDENRPLPSFPSLQEPFKPTVHLFFLAARSMMLSVSVLIELHERVEHESSRPNTSTQQRALCIVEKSLVEGLIGSHSLGQKRVRLLNGIAGWLVKVMGTLEDGTLLPEPPETWKYLPQQLVEVVIRGMQLAPLDYPDVENVISLMLVLMGNTVYFPKPHTHALFPDFLLRLLRNEDTQQALMAHRWFSQNIVRSCVLCYIAVEKSTYEKVSVRYTLSRCTKSFLLHESLCQPVRAEFEAGGTLLERFSHMVTAEVNDAVDQLIDTLTQMNRLVREGADLSENPNPHRGDGGGNDGTAGRAATVNRGTHRNTENEEESEDETEGSPQSYHQLGLGLKQRILLFEGSVDLFIQLASSFPKGVAQNMVAQQISQMLARSLTSFVGADSKKLKIEHPERYGFRPREILGRIVECLVQFVRLENFLRCLCNCGVPQKDILQAMKVISERGLVGEHLVWKLNEIASSLQAMSARVREEEALWDEAPEFALDALLSTPLLRPIALPSDVKDLDDLVYTNEDTLHHLLLSESKHPFTKEYLDEEMVKEFNAREDVMQARERLQNRIAEWLRNAKAHRE</sequence>
<dbReference type="Gene3D" id="3.30.40.10">
    <property type="entry name" value="Zinc/RING finger domain, C3HC4 (zinc finger)"/>
    <property type="match status" value="1"/>
</dbReference>
<evidence type="ECO:0000256" key="6">
    <source>
        <dbReference type="SAM" id="MobiDB-lite"/>
    </source>
</evidence>
<feature type="region of interest" description="Disordered" evidence="6">
    <location>
        <begin position="704"/>
        <end position="757"/>
    </location>
</feature>
<proteinExistence type="predicted"/>
<dbReference type="GO" id="GO:0006511">
    <property type="term" value="P:ubiquitin-dependent protein catabolic process"/>
    <property type="evidence" value="ECO:0007669"/>
    <property type="project" value="InterPro"/>
</dbReference>
<dbReference type="GO" id="GO:0034450">
    <property type="term" value="F:ubiquitin-ubiquitin ligase activity"/>
    <property type="evidence" value="ECO:0007669"/>
    <property type="project" value="InterPro"/>
</dbReference>
<dbReference type="PROSITE" id="PS51352">
    <property type="entry name" value="THIOREDOXIN_2"/>
    <property type="match status" value="1"/>
</dbReference>
<dbReference type="GO" id="GO:0005737">
    <property type="term" value="C:cytoplasm"/>
    <property type="evidence" value="ECO:0007669"/>
    <property type="project" value="TreeGrafter"/>
</dbReference>
<comment type="subcellular location">
    <subcellularLocation>
        <location evidence="1">Nucleus</location>
    </subcellularLocation>
</comment>
<dbReference type="Pfam" id="PF00085">
    <property type="entry name" value="Thioredoxin"/>
    <property type="match status" value="1"/>
</dbReference>
<keyword evidence="5" id="KW-0539">Nucleus</keyword>
<dbReference type="Gene3D" id="3.40.30.10">
    <property type="entry name" value="Glutaredoxin"/>
    <property type="match status" value="1"/>
</dbReference>
<evidence type="ECO:0000313" key="8">
    <source>
        <dbReference type="EMBL" id="SCU71885.1"/>
    </source>
</evidence>
<evidence type="ECO:0000256" key="4">
    <source>
        <dbReference type="ARBA" id="ARBA00022786"/>
    </source>
</evidence>
<dbReference type="Pfam" id="PF10408">
    <property type="entry name" value="Ufd2P_core"/>
    <property type="match status" value="1"/>
</dbReference>
<dbReference type="VEuPathDB" id="TriTrypDB:TEOVI_000346700"/>
<dbReference type="GeneID" id="92377407"/>
<dbReference type="InterPro" id="IPR013083">
    <property type="entry name" value="Znf_RING/FYVE/PHD"/>
</dbReference>
<dbReference type="Proteomes" id="UP000195570">
    <property type="component" value="Unassembled WGS sequence"/>
</dbReference>
<dbReference type="PANTHER" id="PTHR13931:SF2">
    <property type="entry name" value="UBIQUITIN CONJUGATION FACTOR E4 B"/>
    <property type="match status" value="1"/>
</dbReference>
<evidence type="ECO:0000313" key="9">
    <source>
        <dbReference type="Proteomes" id="UP000195570"/>
    </source>
</evidence>
<name>A0A1G4IHG5_TRYEQ</name>
<keyword evidence="9" id="KW-1185">Reference proteome</keyword>
<evidence type="ECO:0000259" key="7">
    <source>
        <dbReference type="PROSITE" id="PS51352"/>
    </source>
</evidence>
<accession>A0A1G4IHG5</accession>
<dbReference type="InterPro" id="IPR019474">
    <property type="entry name" value="Ub_conjug_fac_E4_core"/>
</dbReference>
<dbReference type="AlphaFoldDB" id="A0A1G4IHG5"/>
<dbReference type="GO" id="GO:0000209">
    <property type="term" value="P:protein polyubiquitination"/>
    <property type="evidence" value="ECO:0007669"/>
    <property type="project" value="TreeGrafter"/>
</dbReference>
<feature type="domain" description="Thioredoxin" evidence="7">
    <location>
        <begin position="1"/>
        <end position="138"/>
    </location>
</feature>
<dbReference type="PROSITE" id="PS00194">
    <property type="entry name" value="THIOREDOXIN_1"/>
    <property type="match status" value="1"/>
</dbReference>
<dbReference type="GO" id="GO:0036503">
    <property type="term" value="P:ERAD pathway"/>
    <property type="evidence" value="ECO:0007669"/>
    <property type="project" value="InterPro"/>
</dbReference>
<dbReference type="SUPFAM" id="SSF52833">
    <property type="entry name" value="Thioredoxin-like"/>
    <property type="match status" value="1"/>
</dbReference>
<dbReference type="PANTHER" id="PTHR13931">
    <property type="entry name" value="UBIQUITINATION FACTOR E4"/>
    <property type="match status" value="1"/>
</dbReference>
<protein>
    <submittedName>
        <fullName evidence="8">Ubiquitin fusion degradation protein 2, putative</fullName>
    </submittedName>
</protein>
<dbReference type="GO" id="GO:0005634">
    <property type="term" value="C:nucleus"/>
    <property type="evidence" value="ECO:0007669"/>
    <property type="project" value="UniProtKB-SubCell"/>
</dbReference>
<dbReference type="InterPro" id="IPR036249">
    <property type="entry name" value="Thioredoxin-like_sf"/>
</dbReference>
<dbReference type="GO" id="GO:0000151">
    <property type="term" value="C:ubiquitin ligase complex"/>
    <property type="evidence" value="ECO:0007669"/>
    <property type="project" value="InterPro"/>
</dbReference>
<reference evidence="8" key="1">
    <citation type="submission" date="2016-09" db="EMBL/GenBank/DDBJ databases">
        <authorList>
            <person name="Hebert L."/>
            <person name="Moumen B."/>
        </authorList>
    </citation>
    <scope>NUCLEOTIDE SEQUENCE [LARGE SCALE GENOMIC DNA]</scope>
    <source>
        <strain evidence="8">OVI</strain>
    </source>
</reference>
<evidence type="ECO:0000256" key="5">
    <source>
        <dbReference type="ARBA" id="ARBA00023242"/>
    </source>
</evidence>
<dbReference type="EMBL" id="CZPT02001752">
    <property type="protein sequence ID" value="SCU71885.1"/>
    <property type="molecule type" value="Genomic_DNA"/>
</dbReference>
<comment type="pathway">
    <text evidence="2">Protein modification; protein ubiquitination.</text>
</comment>
<evidence type="ECO:0000256" key="2">
    <source>
        <dbReference type="ARBA" id="ARBA00004906"/>
    </source>
</evidence>
<comment type="caution">
    <text evidence="8">The sequence shown here is derived from an EMBL/GenBank/DDBJ whole genome shotgun (WGS) entry which is preliminary data.</text>
</comment>
<organism evidence="8 9">
    <name type="scientific">Trypanosoma equiperdum</name>
    <dbReference type="NCBI Taxonomy" id="5694"/>
    <lineage>
        <taxon>Eukaryota</taxon>
        <taxon>Discoba</taxon>
        <taxon>Euglenozoa</taxon>
        <taxon>Kinetoplastea</taxon>
        <taxon>Metakinetoplastina</taxon>
        <taxon>Trypanosomatida</taxon>
        <taxon>Trypanosomatidae</taxon>
        <taxon>Trypanosoma</taxon>
    </lineage>
</organism>
<dbReference type="InterPro" id="IPR017937">
    <property type="entry name" value="Thioredoxin_CS"/>
</dbReference>
<dbReference type="CDD" id="cd02947">
    <property type="entry name" value="TRX_family"/>
    <property type="match status" value="1"/>
</dbReference>
<evidence type="ECO:0000256" key="1">
    <source>
        <dbReference type="ARBA" id="ARBA00004123"/>
    </source>
</evidence>
<dbReference type="UniPathway" id="UPA00143"/>
<dbReference type="RefSeq" id="XP_067082467.1">
    <property type="nucleotide sequence ID" value="XM_067226366.1"/>
</dbReference>
<keyword evidence="4" id="KW-0833">Ubl conjugation pathway</keyword>
<dbReference type="InterPro" id="IPR045132">
    <property type="entry name" value="UBE4"/>
</dbReference>
<gene>
    <name evidence="8" type="ORF">TEOVI_000346700</name>
</gene>